<evidence type="ECO:0000313" key="8">
    <source>
        <dbReference type="Proteomes" id="UP000289340"/>
    </source>
</evidence>
<dbReference type="AlphaFoldDB" id="A0A445J5Z4"/>
<name>A0A445J5Z4_GLYSO</name>
<proteinExistence type="predicted"/>
<protein>
    <submittedName>
        <fullName evidence="7">RING-H2 finger protein ATL67</fullName>
    </submittedName>
</protein>
<keyword evidence="5" id="KW-1133">Transmembrane helix</keyword>
<dbReference type="InterPro" id="IPR044289">
    <property type="entry name" value="ATL67-70"/>
</dbReference>
<dbReference type="EMBL" id="QZWG01000009">
    <property type="protein sequence ID" value="RZB93814.1"/>
    <property type="molecule type" value="Genomic_DNA"/>
</dbReference>
<dbReference type="CDD" id="cd16454">
    <property type="entry name" value="RING-H2_PA-TM-RING"/>
    <property type="match status" value="1"/>
</dbReference>
<evidence type="ECO:0000313" key="7">
    <source>
        <dbReference type="EMBL" id="RZB93814.1"/>
    </source>
</evidence>
<dbReference type="GO" id="GO:0016740">
    <property type="term" value="F:transferase activity"/>
    <property type="evidence" value="ECO:0007669"/>
    <property type="project" value="InterPro"/>
</dbReference>
<dbReference type="Gene3D" id="3.30.40.10">
    <property type="entry name" value="Zinc/RING finger domain, C3HC4 (zinc finger)"/>
    <property type="match status" value="1"/>
</dbReference>
<evidence type="ECO:0000256" key="3">
    <source>
        <dbReference type="ARBA" id="ARBA00022833"/>
    </source>
</evidence>
<dbReference type="GO" id="GO:0016567">
    <property type="term" value="P:protein ubiquitination"/>
    <property type="evidence" value="ECO:0007669"/>
    <property type="project" value="InterPro"/>
</dbReference>
<organism evidence="7 8">
    <name type="scientific">Glycine soja</name>
    <name type="common">Wild soybean</name>
    <dbReference type="NCBI Taxonomy" id="3848"/>
    <lineage>
        <taxon>Eukaryota</taxon>
        <taxon>Viridiplantae</taxon>
        <taxon>Streptophyta</taxon>
        <taxon>Embryophyta</taxon>
        <taxon>Tracheophyta</taxon>
        <taxon>Spermatophyta</taxon>
        <taxon>Magnoliopsida</taxon>
        <taxon>eudicotyledons</taxon>
        <taxon>Gunneridae</taxon>
        <taxon>Pentapetalae</taxon>
        <taxon>rosids</taxon>
        <taxon>fabids</taxon>
        <taxon>Fabales</taxon>
        <taxon>Fabaceae</taxon>
        <taxon>Papilionoideae</taxon>
        <taxon>50 kb inversion clade</taxon>
        <taxon>NPAAA clade</taxon>
        <taxon>indigoferoid/millettioid clade</taxon>
        <taxon>Phaseoleae</taxon>
        <taxon>Glycine</taxon>
        <taxon>Glycine subgen. Soja</taxon>
    </lineage>
</organism>
<evidence type="ECO:0000256" key="5">
    <source>
        <dbReference type="SAM" id="Phobius"/>
    </source>
</evidence>
<accession>A0A445J5Z4</accession>
<keyword evidence="2 4" id="KW-0863">Zinc-finger</keyword>
<feature type="transmembrane region" description="Helical" evidence="5">
    <location>
        <begin position="26"/>
        <end position="48"/>
    </location>
</feature>
<feature type="domain" description="RING-type" evidence="6">
    <location>
        <begin position="108"/>
        <end position="150"/>
    </location>
</feature>
<reference evidence="7 8" key="1">
    <citation type="submission" date="2018-09" db="EMBL/GenBank/DDBJ databases">
        <title>A high-quality reference genome of wild soybean provides a powerful tool to mine soybean genomes.</title>
        <authorList>
            <person name="Xie M."/>
            <person name="Chung C.Y.L."/>
            <person name="Li M.-W."/>
            <person name="Wong F.-L."/>
            <person name="Chan T.-F."/>
            <person name="Lam H.-M."/>
        </authorList>
    </citation>
    <scope>NUCLEOTIDE SEQUENCE [LARGE SCALE GENOMIC DNA]</scope>
    <source>
        <strain evidence="8">cv. W05</strain>
        <tissue evidence="7">Hypocotyl of etiolated seedlings</tissue>
    </source>
</reference>
<dbReference type="InterPro" id="IPR011016">
    <property type="entry name" value="Znf_RING-CH"/>
</dbReference>
<dbReference type="PROSITE" id="PS50089">
    <property type="entry name" value="ZF_RING_2"/>
    <property type="match status" value="1"/>
</dbReference>
<keyword evidence="1" id="KW-0479">Metal-binding</keyword>
<evidence type="ECO:0000256" key="1">
    <source>
        <dbReference type="ARBA" id="ARBA00022723"/>
    </source>
</evidence>
<dbReference type="SUPFAM" id="SSF57850">
    <property type="entry name" value="RING/U-box"/>
    <property type="match status" value="1"/>
</dbReference>
<dbReference type="Proteomes" id="UP000289340">
    <property type="component" value="Chromosome 9"/>
</dbReference>
<dbReference type="InterPro" id="IPR013083">
    <property type="entry name" value="Znf_RING/FYVE/PHD"/>
</dbReference>
<dbReference type="Pfam" id="PF13639">
    <property type="entry name" value="zf-RING_2"/>
    <property type="match status" value="1"/>
</dbReference>
<comment type="caution">
    <text evidence="7">The sequence shown here is derived from an EMBL/GenBank/DDBJ whole genome shotgun (WGS) entry which is preliminary data.</text>
</comment>
<dbReference type="SMR" id="A0A445J5Z4"/>
<keyword evidence="8" id="KW-1185">Reference proteome</keyword>
<evidence type="ECO:0000256" key="4">
    <source>
        <dbReference type="PROSITE-ProRule" id="PRU00175"/>
    </source>
</evidence>
<evidence type="ECO:0000259" key="6">
    <source>
        <dbReference type="PROSITE" id="PS50089"/>
    </source>
</evidence>
<dbReference type="PANTHER" id="PTHR46592:SF5">
    <property type="entry name" value="ANAPHASE-PROMOTING COMPLEX SUBUNIT 11 RING-H2 FINGER PROTEIN"/>
    <property type="match status" value="1"/>
</dbReference>
<gene>
    <name evidence="7" type="ORF">D0Y65_025241</name>
</gene>
<dbReference type="InterPro" id="IPR001841">
    <property type="entry name" value="Znf_RING"/>
</dbReference>
<dbReference type="GO" id="GO:0008270">
    <property type="term" value="F:zinc ion binding"/>
    <property type="evidence" value="ECO:0007669"/>
    <property type="project" value="UniProtKB-KW"/>
</dbReference>
<dbReference type="SMART" id="SM00744">
    <property type="entry name" value="RINGv"/>
    <property type="match status" value="1"/>
</dbReference>
<dbReference type="PANTHER" id="PTHR46592">
    <property type="entry name" value="RING-H2 FINGER PROTEIN ATL67"/>
    <property type="match status" value="1"/>
</dbReference>
<sequence>MSSSPSPSVSILSPTTLTSTSNDLDLFTKLFLLFIFLCLFLRVCYVYISMRCNQQDNENILSHHGDDNNDNQNHLTGLPINVINSYQTFTYSSKTNNLETIYDHDTTCSICIEDYEDSEMLRMMPQCRHYFHKDCVDAWLKVKTSCPICRNSLVEVRNNDDTSLNYV</sequence>
<keyword evidence="3" id="KW-0862">Zinc</keyword>
<dbReference type="SMART" id="SM00184">
    <property type="entry name" value="RING"/>
    <property type="match status" value="1"/>
</dbReference>
<keyword evidence="5" id="KW-0472">Membrane</keyword>
<keyword evidence="5" id="KW-0812">Transmembrane</keyword>
<evidence type="ECO:0000256" key="2">
    <source>
        <dbReference type="ARBA" id="ARBA00022771"/>
    </source>
</evidence>